<dbReference type="eggNOG" id="KOG2265">
    <property type="taxonomic scope" value="Eukaryota"/>
</dbReference>
<dbReference type="InterPro" id="IPR051421">
    <property type="entry name" value="RNA_Proc_DNA_Dmg_Regulator"/>
</dbReference>
<dbReference type="FunCoup" id="Q4UCY7">
    <property type="interactions" value="636"/>
</dbReference>
<dbReference type="KEGG" id="tan:TA03375"/>
<reference evidence="4 5" key="1">
    <citation type="journal article" date="2005" name="Science">
        <title>Genome of the host-cell transforming parasite Theileria annulata compared with T. parva.</title>
        <authorList>
            <person name="Pain A."/>
            <person name="Renauld H."/>
            <person name="Berriman M."/>
            <person name="Murphy L."/>
            <person name="Yeats C.A."/>
            <person name="Weir W."/>
            <person name="Kerhornou A."/>
            <person name="Aslett M."/>
            <person name="Bishop R."/>
            <person name="Bouchier C."/>
            <person name="Cochet M."/>
            <person name="Coulson R.M.R."/>
            <person name="Cronin A."/>
            <person name="de Villiers E.P."/>
            <person name="Fraser A."/>
            <person name="Fosker N."/>
            <person name="Gardner M."/>
            <person name="Goble A."/>
            <person name="Griffiths-Jones S."/>
            <person name="Harris D.E."/>
            <person name="Katzer F."/>
            <person name="Larke N."/>
            <person name="Lord A."/>
            <person name="Maser P."/>
            <person name="McKellar S."/>
            <person name="Mooney P."/>
            <person name="Morton F."/>
            <person name="Nene V."/>
            <person name="O'Neil S."/>
            <person name="Price C."/>
            <person name="Quail M.A."/>
            <person name="Rabbinowitsch E."/>
            <person name="Rawlings N.D."/>
            <person name="Rutter S."/>
            <person name="Saunders D."/>
            <person name="Seeger K."/>
            <person name="Shah T."/>
            <person name="Squares R."/>
            <person name="Squares S."/>
            <person name="Tivey A."/>
            <person name="Walker A.R."/>
            <person name="Woodward J."/>
            <person name="Dobbelaere D.A.E."/>
            <person name="Langsley G."/>
            <person name="Rajandream M.A."/>
            <person name="McKeever D."/>
            <person name="Shiels B."/>
            <person name="Tait A."/>
            <person name="Barrell B.G."/>
            <person name="Hall N."/>
        </authorList>
    </citation>
    <scope>NUCLEOTIDE SEQUENCE [LARGE SCALE GENOMIC DNA]</scope>
    <source>
        <strain evidence="5">Ankara</strain>
    </source>
</reference>
<gene>
    <name evidence="4" type="ORF">TA03375</name>
</gene>
<dbReference type="GO" id="GO:0003723">
    <property type="term" value="F:RNA binding"/>
    <property type="evidence" value="ECO:0007669"/>
    <property type="project" value="InterPro"/>
</dbReference>
<comment type="subcellular location">
    <subcellularLocation>
        <location evidence="1">Nucleus</location>
    </subcellularLocation>
</comment>
<dbReference type="InterPro" id="IPR008978">
    <property type="entry name" value="HSP20-like_chaperone"/>
</dbReference>
<dbReference type="InterPro" id="IPR007052">
    <property type="entry name" value="CS_dom"/>
</dbReference>
<evidence type="ECO:0000313" key="4">
    <source>
        <dbReference type="EMBL" id="CAI75314.1"/>
    </source>
</evidence>
<dbReference type="RefSeq" id="XP_954790.1">
    <property type="nucleotide sequence ID" value="XM_949697.1"/>
</dbReference>
<dbReference type="PROSITE" id="PS51203">
    <property type="entry name" value="CS"/>
    <property type="match status" value="1"/>
</dbReference>
<evidence type="ECO:0000256" key="2">
    <source>
        <dbReference type="ARBA" id="ARBA00023242"/>
    </source>
</evidence>
<accession>Q4UCY7</accession>
<feature type="domain" description="CS" evidence="3">
    <location>
        <begin position="531"/>
        <end position="663"/>
    </location>
</feature>
<dbReference type="PANTHER" id="PTHR12786:SF2">
    <property type="entry name" value="SPLICING FACTOR 3A SUBUNIT 3"/>
    <property type="match status" value="1"/>
</dbReference>
<keyword evidence="2" id="KW-0539">Nucleus</keyword>
<dbReference type="Pfam" id="PF04969">
    <property type="entry name" value="CS"/>
    <property type="match status" value="1"/>
</dbReference>
<dbReference type="OrthoDB" id="2160351at2759"/>
<dbReference type="Pfam" id="PF11931">
    <property type="entry name" value="SF3a60_Prp9_C"/>
    <property type="match status" value="1"/>
</dbReference>
<sequence>MKFILELIRSDHEELEHLEKVVSILLNDRKKATGPKLVTIELAIDSLVKESQNIAKQCIEFYKDADGLRKKEIKYLAGLFIFGQDEDDKDESKVWSNYYATIKNVKDFYKQNSRYNKTVENRNVQETVKRTLNGINLDSIFSPDENYGLCLNLQDHYHTFINLQPLRNFRINTHRQKEVSVTVLRLRNLGLTDENMLESHMTPFSEMDYVAYINSFDQFHLIPRYCKYRNAPYVGYLTALSEYLEDFFKRQNPLSNHELLKKQMEESFESAWNGGNLQYWRDPTELLPLYLAPVDKLFGSEGLLNSFKNGKKYKSIMEMYSGKSSDELELLSFESRNHDKMIAFKEFIIQSYRDVLASTIQKTVEFVQKRESRTVKELENSQTLAQEILDALETNVVESDSEVEEDEKPVYNPLNLPLGWDGKPIPFWLYKLHGLGQEFKCEICGGSSYWGRKAFENHFQEFRHSFGMKVLGIPNTPHFKEITNIQEALDLYKKLNNEAAEKTFKIFSEAECEDNEGNLVTLEDYGRLKRESGTEYEWEQSFDDLILYVKVDPKTNKNDISVQFNTNSINIQILNFQYTNTQINNINTQFNNINTEINNINKEINNFSVKKCVKENYEENVKKLYGELYSLIVVNESFWILGDSELEVHLSKAKPGEVWQSLIKGDEALSDFAHRDEKKRLLLERFQKEHPRFDFSDAQLNGNVPEPRTFMR</sequence>
<dbReference type="AlphaFoldDB" id="Q4UCY7"/>
<dbReference type="CDD" id="cd06467">
    <property type="entry name" value="p23_NUDC_like"/>
    <property type="match status" value="1"/>
</dbReference>
<dbReference type="VEuPathDB" id="PiroplasmaDB:TA03375"/>
<name>Q4UCY7_THEAN</name>
<dbReference type="eggNOG" id="KOG2636">
    <property type="taxonomic scope" value="Eukaryota"/>
</dbReference>
<dbReference type="STRING" id="5874.Q4UCY7"/>
<dbReference type="EMBL" id="CR940352">
    <property type="protein sequence ID" value="CAI75314.1"/>
    <property type="molecule type" value="Genomic_DNA"/>
</dbReference>
<dbReference type="GO" id="GO:0005681">
    <property type="term" value="C:spliceosomal complex"/>
    <property type="evidence" value="ECO:0007669"/>
    <property type="project" value="InterPro"/>
</dbReference>
<protein>
    <submittedName>
        <fullName evidence="4">Spliceosome-associated factor, putative</fullName>
    </submittedName>
</protein>
<dbReference type="InParanoid" id="Q4UCY7"/>
<dbReference type="GO" id="GO:0000398">
    <property type="term" value="P:mRNA splicing, via spliceosome"/>
    <property type="evidence" value="ECO:0007669"/>
    <property type="project" value="InterPro"/>
</dbReference>
<evidence type="ECO:0000256" key="1">
    <source>
        <dbReference type="ARBA" id="ARBA00004123"/>
    </source>
</evidence>
<proteinExistence type="predicted"/>
<dbReference type="OMA" id="GPKAFQK"/>
<dbReference type="Gene3D" id="2.60.40.790">
    <property type="match status" value="1"/>
</dbReference>
<dbReference type="InterPro" id="IPR024598">
    <property type="entry name" value="SF3a60/Prp9_C"/>
</dbReference>
<dbReference type="SUPFAM" id="SSF49764">
    <property type="entry name" value="HSP20-like chaperones"/>
    <property type="match status" value="1"/>
</dbReference>
<evidence type="ECO:0000313" key="5">
    <source>
        <dbReference type="Proteomes" id="UP000001950"/>
    </source>
</evidence>
<evidence type="ECO:0000259" key="3">
    <source>
        <dbReference type="PROSITE" id="PS51203"/>
    </source>
</evidence>
<keyword evidence="5" id="KW-1185">Reference proteome</keyword>
<dbReference type="PANTHER" id="PTHR12786">
    <property type="entry name" value="SPLICING FACTOR SF3A-RELATED"/>
    <property type="match status" value="1"/>
</dbReference>
<dbReference type="GeneID" id="3865338"/>
<organism evidence="4 5">
    <name type="scientific">Theileria annulata</name>
    <dbReference type="NCBI Taxonomy" id="5874"/>
    <lineage>
        <taxon>Eukaryota</taxon>
        <taxon>Sar</taxon>
        <taxon>Alveolata</taxon>
        <taxon>Apicomplexa</taxon>
        <taxon>Aconoidasida</taxon>
        <taxon>Piroplasmida</taxon>
        <taxon>Theileriidae</taxon>
        <taxon>Theileria</taxon>
    </lineage>
</organism>
<dbReference type="Proteomes" id="UP000001950">
    <property type="component" value="Chromosome 3"/>
</dbReference>